<dbReference type="PANTHER" id="PTHR43547:SF2">
    <property type="entry name" value="HYBRID SIGNAL TRANSDUCTION HISTIDINE KINASE C"/>
    <property type="match status" value="1"/>
</dbReference>
<feature type="domain" description="Histidine kinase" evidence="8">
    <location>
        <begin position="841"/>
        <end position="1059"/>
    </location>
</feature>
<dbReference type="FunFam" id="2.60.40.10:FF:000791">
    <property type="entry name" value="Two-component system sensor histidine kinase/response regulator"/>
    <property type="match status" value="1"/>
</dbReference>
<dbReference type="SUPFAM" id="SSF63829">
    <property type="entry name" value="Calcium-dependent phosphotriesterase"/>
    <property type="match status" value="1"/>
</dbReference>
<dbReference type="SMART" id="SM00387">
    <property type="entry name" value="HATPase_c"/>
    <property type="match status" value="1"/>
</dbReference>
<keyword evidence="4" id="KW-0805">Transcription regulation</keyword>
<evidence type="ECO:0000259" key="8">
    <source>
        <dbReference type="PROSITE" id="PS50109"/>
    </source>
</evidence>
<dbReference type="SMART" id="SM00448">
    <property type="entry name" value="REC"/>
    <property type="match status" value="1"/>
</dbReference>
<dbReference type="Gene3D" id="2.130.10.10">
    <property type="entry name" value="YVTN repeat-like/Quinoprotein amine dehydrogenase"/>
    <property type="match status" value="2"/>
</dbReference>
<dbReference type="InterPro" id="IPR009057">
    <property type="entry name" value="Homeodomain-like_sf"/>
</dbReference>
<dbReference type="Pfam" id="PF07495">
    <property type="entry name" value="Y_Y_Y"/>
    <property type="match status" value="1"/>
</dbReference>
<keyword evidence="5" id="KW-0804">Transcription</keyword>
<organism evidence="10">
    <name type="scientific">uncultured Dysgonomonas sp</name>
    <dbReference type="NCBI Taxonomy" id="206096"/>
    <lineage>
        <taxon>Bacteria</taxon>
        <taxon>Pseudomonadati</taxon>
        <taxon>Bacteroidota</taxon>
        <taxon>Bacteroidia</taxon>
        <taxon>Bacteroidales</taxon>
        <taxon>Dysgonomonadaceae</taxon>
        <taxon>Dysgonomonas</taxon>
        <taxon>environmental samples</taxon>
    </lineage>
</organism>
<dbReference type="Gene3D" id="1.10.287.130">
    <property type="match status" value="1"/>
</dbReference>
<dbReference type="Pfam" id="PF00512">
    <property type="entry name" value="HisKA"/>
    <property type="match status" value="1"/>
</dbReference>
<dbReference type="Gene3D" id="1.10.10.60">
    <property type="entry name" value="Homeodomain-like"/>
    <property type="match status" value="1"/>
</dbReference>
<dbReference type="InterPro" id="IPR003661">
    <property type="entry name" value="HisK_dim/P_dom"/>
</dbReference>
<dbReference type="SUPFAM" id="SSF55874">
    <property type="entry name" value="ATPase domain of HSP90 chaperone/DNA topoisomerase II/histidine kinase"/>
    <property type="match status" value="1"/>
</dbReference>
<accession>A0A212K6W9</accession>
<dbReference type="GO" id="GO:0000155">
    <property type="term" value="F:phosphorelay sensor kinase activity"/>
    <property type="evidence" value="ECO:0007669"/>
    <property type="project" value="InterPro"/>
</dbReference>
<dbReference type="InterPro" id="IPR011006">
    <property type="entry name" value="CheY-like_superfamily"/>
</dbReference>
<dbReference type="SUPFAM" id="SSF46689">
    <property type="entry name" value="Homeodomain-like"/>
    <property type="match status" value="1"/>
</dbReference>
<name>A0A212K6W9_9BACT</name>
<dbReference type="PRINTS" id="PR00344">
    <property type="entry name" value="BCTRLSENSOR"/>
</dbReference>
<evidence type="ECO:0000256" key="1">
    <source>
        <dbReference type="ARBA" id="ARBA00000085"/>
    </source>
</evidence>
<dbReference type="InterPro" id="IPR011047">
    <property type="entry name" value="Quinoprotein_ADH-like_sf"/>
</dbReference>
<dbReference type="EMBL" id="FLUM01000003">
    <property type="protein sequence ID" value="SBW07451.1"/>
    <property type="molecule type" value="Genomic_DNA"/>
</dbReference>
<dbReference type="CDD" id="cd17574">
    <property type="entry name" value="REC_OmpR"/>
    <property type="match status" value="1"/>
</dbReference>
<dbReference type="RefSeq" id="WP_296944732.1">
    <property type="nucleotide sequence ID" value="NZ_LT599032.1"/>
</dbReference>
<dbReference type="InterPro" id="IPR004358">
    <property type="entry name" value="Sig_transdc_His_kin-like_C"/>
</dbReference>
<evidence type="ECO:0000256" key="6">
    <source>
        <dbReference type="PROSITE-ProRule" id="PRU00169"/>
    </source>
</evidence>
<sequence length="1348" mass="155620">MKHSYRILLLSFFCLFLIVPETLRGRENKKYYFKRIDNSMGLSQNTVTCILQDKLGFMWFGTKDGLNKYDGHSFSIFRQRIGDEDSIKDNFITVLCEARNEYKLWIGTSNGIYIYDMQKETFTHFIVGNSDININCPINDIQYDNNGILWIATQGQGLFSYDEKQNILKRHLLGELNEKSDIRSLELDSRGFLWFSINDAGLFFSKDNLITISRFTHDDIDHLISAGAIYDTMIGTNNHLYIISGRYGLFEINIISQKVKKLLDPNINGNKVFMRKVTQFSENELWIGAESGILIYNTETSKCIHFKHELGDPYSLSDNAIHSLYKDKDGNMWIGTYFGGVNFYSTQSSLFDKYYRIPGKGGLSGERVREFREAPDGNIWIGTEDGGLNLFSPNTTMKFTPFLKDKLHYNIHALYHDRDNYLWVGTFSEGLYEVDLSTNAVTHYKKGRSTHDLKDNTVYELFKDKEGIFWIGTGAGLQIFDEKLKKFTTIEDLGLNLIRDIAEGKNGNLYCATAINGLFCYNRVNQKWTNFSYQIGDTTSLPHNNVLSIFIDSKDQLWVTTQGGGFARFNEKNGTFNRFSTYNKLPNDVAYEILEDDKGLFWISTNEGLIHFNPESGEFFTYSYDDGLLSKQFNYKSALRADNGMFYFGSLNGFISFNPNDTYQDNIKPNVVLTDFLLFNRKVKIEGADSPLKESIMFTDEIRLDYHQNYFTLKFADLNYQRTKHNQYLYKLEGYDEEWLSTNESYTINYPNVRPGKYNFRLKLPEVSDADLIYLPIEILPPWWESNLAYCFYLAFVVLVVYGTYKYLSKQNMLKARQRLRLYEQEKEREVYTAKIDFFTDIAHEIRTPLTLIKSPLENIIKNKDVSDDMRDDLEVIDKNANRLQDLTNQLLDFRKIEKQRFHLTFARYDIIKLINDVLVRFNQVIKLKNILLNIELPSEPFYAYVDKESVTKIISNLLTNAIKNTDTYITVELHRESIKEEGCFDLVVKNDGEIIPANQREEIFKPFVQYKSTASALKAGTGLGLTLSRSLAELHQGFLAMDTVDDANSFRLTIPLLQEWVNKNDGTVRENLSIPNYQYSAEDERKQINILIVEDDLDLLAYISKLLSPYYNILTATDGIKALEVLEKEIVNLIITDIMMPNIDGYELCKDIRMNLFFSHIPIVFLSAKNSLSSKIEGLDSGADAYIEKPFSNEFLMATVSNLLANRNKMIEAFKRSAYTSISETAFSKTDEAFMKTVNKVIEENLGNPEFSQDDFAAALNMSKSSLYRKTKGLFDVSPNDFIRIKRIKKAAQLFDQKEDSVSEVCYTVGFSSPSYFSKCFYRQFNLTPKEYIDAVSSRSKLNSDQE</sequence>
<evidence type="ECO:0000256" key="5">
    <source>
        <dbReference type="ARBA" id="ARBA00023163"/>
    </source>
</evidence>
<dbReference type="PROSITE" id="PS50109">
    <property type="entry name" value="HIS_KIN"/>
    <property type="match status" value="1"/>
</dbReference>
<proteinExistence type="predicted"/>
<dbReference type="InterPro" id="IPR036890">
    <property type="entry name" value="HATPase_C_sf"/>
</dbReference>
<evidence type="ECO:0000313" key="10">
    <source>
        <dbReference type="EMBL" id="SBW07451.1"/>
    </source>
</evidence>
<dbReference type="GO" id="GO:0043565">
    <property type="term" value="F:sequence-specific DNA binding"/>
    <property type="evidence" value="ECO:0007669"/>
    <property type="project" value="InterPro"/>
</dbReference>
<feature type="domain" description="HTH araC/xylS-type" evidence="7">
    <location>
        <begin position="1237"/>
        <end position="1336"/>
    </location>
</feature>
<keyword evidence="3 6" id="KW-0597">Phosphoprotein</keyword>
<evidence type="ECO:0000256" key="3">
    <source>
        <dbReference type="ARBA" id="ARBA00022553"/>
    </source>
</evidence>
<dbReference type="SMART" id="SM00342">
    <property type="entry name" value="HTH_ARAC"/>
    <property type="match status" value="1"/>
</dbReference>
<evidence type="ECO:0000259" key="9">
    <source>
        <dbReference type="PROSITE" id="PS50110"/>
    </source>
</evidence>
<dbReference type="SMART" id="SM00388">
    <property type="entry name" value="HisKA"/>
    <property type="match status" value="1"/>
</dbReference>
<dbReference type="Gene3D" id="2.60.40.10">
    <property type="entry name" value="Immunoglobulins"/>
    <property type="match status" value="1"/>
</dbReference>
<dbReference type="PROSITE" id="PS50110">
    <property type="entry name" value="RESPONSE_REGULATORY"/>
    <property type="match status" value="1"/>
</dbReference>
<feature type="modified residue" description="4-aspartylphosphate" evidence="6">
    <location>
        <position position="1138"/>
    </location>
</feature>
<dbReference type="CDD" id="cd00082">
    <property type="entry name" value="HisKA"/>
    <property type="match status" value="1"/>
</dbReference>
<dbReference type="Pfam" id="PF12833">
    <property type="entry name" value="HTH_18"/>
    <property type="match status" value="1"/>
</dbReference>
<evidence type="ECO:0000256" key="2">
    <source>
        <dbReference type="ARBA" id="ARBA00012438"/>
    </source>
</evidence>
<dbReference type="Pfam" id="PF00072">
    <property type="entry name" value="Response_reg"/>
    <property type="match status" value="1"/>
</dbReference>
<dbReference type="SUPFAM" id="SSF52172">
    <property type="entry name" value="CheY-like"/>
    <property type="match status" value="1"/>
</dbReference>
<protein>
    <recommendedName>
        <fullName evidence="2">histidine kinase</fullName>
        <ecNumber evidence="2">2.7.13.3</ecNumber>
    </recommendedName>
</protein>
<feature type="domain" description="Response regulatory" evidence="9">
    <location>
        <begin position="1090"/>
        <end position="1205"/>
    </location>
</feature>
<dbReference type="PROSITE" id="PS01124">
    <property type="entry name" value="HTH_ARAC_FAMILY_2"/>
    <property type="match status" value="1"/>
</dbReference>
<reference evidence="10" key="1">
    <citation type="submission" date="2016-04" db="EMBL/GenBank/DDBJ databases">
        <authorList>
            <person name="Evans L.H."/>
            <person name="Alamgir A."/>
            <person name="Owens N."/>
            <person name="Weber N.D."/>
            <person name="Virtaneva K."/>
            <person name="Barbian K."/>
            <person name="Babar A."/>
            <person name="Rosenke K."/>
        </authorList>
    </citation>
    <scope>NUCLEOTIDE SEQUENCE</scope>
    <source>
        <strain evidence="10">86-1</strain>
    </source>
</reference>
<dbReference type="InterPro" id="IPR015943">
    <property type="entry name" value="WD40/YVTN_repeat-like_dom_sf"/>
</dbReference>
<dbReference type="GO" id="GO:0003700">
    <property type="term" value="F:DNA-binding transcription factor activity"/>
    <property type="evidence" value="ECO:0007669"/>
    <property type="project" value="InterPro"/>
</dbReference>
<dbReference type="SUPFAM" id="SSF63825">
    <property type="entry name" value="YWTD domain"/>
    <property type="match status" value="1"/>
</dbReference>
<dbReference type="PANTHER" id="PTHR43547">
    <property type="entry name" value="TWO-COMPONENT HISTIDINE KINASE"/>
    <property type="match status" value="1"/>
</dbReference>
<dbReference type="InterPro" id="IPR003594">
    <property type="entry name" value="HATPase_dom"/>
</dbReference>
<dbReference type="InterPro" id="IPR001789">
    <property type="entry name" value="Sig_transdc_resp-reg_receiver"/>
</dbReference>
<evidence type="ECO:0000259" key="7">
    <source>
        <dbReference type="PROSITE" id="PS01124"/>
    </source>
</evidence>
<dbReference type="InterPro" id="IPR018060">
    <property type="entry name" value="HTH_AraC"/>
</dbReference>
<evidence type="ECO:0000256" key="4">
    <source>
        <dbReference type="ARBA" id="ARBA00023015"/>
    </source>
</evidence>
<dbReference type="Gene3D" id="3.40.50.2300">
    <property type="match status" value="1"/>
</dbReference>
<dbReference type="EC" id="2.7.13.3" evidence="2"/>
<dbReference type="Gene3D" id="3.30.565.10">
    <property type="entry name" value="Histidine kinase-like ATPase, C-terminal domain"/>
    <property type="match status" value="1"/>
</dbReference>
<dbReference type="InterPro" id="IPR013783">
    <property type="entry name" value="Ig-like_fold"/>
</dbReference>
<comment type="catalytic activity">
    <reaction evidence="1">
        <text>ATP + protein L-histidine = ADP + protein N-phospho-L-histidine.</text>
        <dbReference type="EC" id="2.7.13.3"/>
    </reaction>
</comment>
<gene>
    <name evidence="10" type="ORF">KL86DYS1_31670</name>
</gene>
<dbReference type="InterPro" id="IPR036097">
    <property type="entry name" value="HisK_dim/P_sf"/>
</dbReference>
<dbReference type="Pfam" id="PF07494">
    <property type="entry name" value="Reg_prop"/>
    <property type="match status" value="6"/>
</dbReference>
<dbReference type="Pfam" id="PF02518">
    <property type="entry name" value="HATPase_c"/>
    <property type="match status" value="1"/>
</dbReference>
<dbReference type="SUPFAM" id="SSF50998">
    <property type="entry name" value="Quinoprotein alcohol dehydrogenase-like"/>
    <property type="match status" value="1"/>
</dbReference>
<dbReference type="InterPro" id="IPR011123">
    <property type="entry name" value="Y_Y_Y"/>
</dbReference>
<dbReference type="InterPro" id="IPR005467">
    <property type="entry name" value="His_kinase_dom"/>
</dbReference>
<dbReference type="FunFam" id="1.10.287.130:FF:000045">
    <property type="entry name" value="Two-component system sensor histidine kinase/response regulator"/>
    <property type="match status" value="1"/>
</dbReference>
<dbReference type="SUPFAM" id="SSF47384">
    <property type="entry name" value="Homodimeric domain of signal transducing histidine kinase"/>
    <property type="match status" value="1"/>
</dbReference>
<dbReference type="InterPro" id="IPR011110">
    <property type="entry name" value="Reg_prop"/>
</dbReference>